<keyword evidence="10" id="KW-0921">Nickel transport</keyword>
<evidence type="ECO:0000256" key="11">
    <source>
        <dbReference type="ARBA" id="ARBA00023136"/>
    </source>
</evidence>
<dbReference type="GO" id="GO:0005886">
    <property type="term" value="C:plasma membrane"/>
    <property type="evidence" value="ECO:0007669"/>
    <property type="project" value="UniProtKB-SubCell"/>
</dbReference>
<keyword evidence="12" id="KW-0170">Cobalt</keyword>
<evidence type="ECO:0000256" key="6">
    <source>
        <dbReference type="ARBA" id="ARBA00022596"/>
    </source>
</evidence>
<evidence type="ECO:0000256" key="10">
    <source>
        <dbReference type="ARBA" id="ARBA00023112"/>
    </source>
</evidence>
<evidence type="ECO:0000256" key="12">
    <source>
        <dbReference type="ARBA" id="ARBA00023285"/>
    </source>
</evidence>
<keyword evidence="4 13" id="KW-0813">Transport</keyword>
<dbReference type="InterPro" id="IPR011541">
    <property type="entry name" value="Ni/Co_transpt_high_affinity"/>
</dbReference>
<evidence type="ECO:0000256" key="9">
    <source>
        <dbReference type="ARBA" id="ARBA00023065"/>
    </source>
</evidence>
<dbReference type="GO" id="GO:0046583">
    <property type="term" value="F:monoatomic cation efflux transmembrane transporter activity"/>
    <property type="evidence" value="ECO:0007669"/>
    <property type="project" value="TreeGrafter"/>
</dbReference>
<keyword evidence="3" id="KW-0171">Cobalt transport</keyword>
<evidence type="ECO:0000256" key="3">
    <source>
        <dbReference type="ARBA" id="ARBA00022426"/>
    </source>
</evidence>
<keyword evidence="5" id="KW-1003">Cell membrane</keyword>
<comment type="caution">
    <text evidence="14">The sequence shown here is derived from an EMBL/GenBank/DDBJ whole genome shotgun (WGS) entry which is preliminary data.</text>
</comment>
<comment type="function">
    <text evidence="1">Efflux system for nickel and cobalt.</text>
</comment>
<evidence type="ECO:0000256" key="8">
    <source>
        <dbReference type="ARBA" id="ARBA00022989"/>
    </source>
</evidence>
<keyword evidence="8 13" id="KW-1133">Transmembrane helix</keyword>
<comment type="subcellular location">
    <subcellularLocation>
        <location evidence="2 13">Cell membrane</location>
        <topology evidence="2 13">Multi-pass membrane protein</topology>
    </subcellularLocation>
</comment>
<feature type="transmembrane region" description="Helical" evidence="13">
    <location>
        <begin position="171"/>
        <end position="189"/>
    </location>
</feature>
<dbReference type="AlphaFoldDB" id="A0A2N5XL87"/>
<protein>
    <recommendedName>
        <fullName evidence="13">Nickel/cobalt efflux system</fullName>
    </recommendedName>
</protein>
<evidence type="ECO:0000313" key="15">
    <source>
        <dbReference type="Proteomes" id="UP000234881"/>
    </source>
</evidence>
<evidence type="ECO:0000256" key="7">
    <source>
        <dbReference type="ARBA" id="ARBA00022692"/>
    </source>
</evidence>
<sequence length="364" mass="38203">MRIDMSERMRSASIIFAVILLATAMVLLAGFLPGAEAFATKSPFGVALPETTGPLMGSGVWGDIQGWILARQSEFYMALKDAVKLVEGSWAALGALLGLSFAYGAFHAAGPGHGKVVLTTYLFASGATARKGALLALIAAMVQASVAVFLIGIAAVALNLTAVAITQTAQLLELASYGMFVLLGLWLLLRAWRAYLSVRALGNVANKTDSHAHTHSHVHGPSQHHDSLHIHEHKHDHAEGCGCGHSHAPALELVEEAHGMRGMALAVVSMGLRPCSGALIVLVFALSQKVFWAGVLAAYAMGLGTGLTIAMLALVAAYARSFSQTLAERGMSHRMLDWFGAAVLLLAGLVVLGFGLVLLLANLL</sequence>
<feature type="transmembrane region" description="Helical" evidence="13">
    <location>
        <begin position="90"/>
        <end position="111"/>
    </location>
</feature>
<feature type="transmembrane region" description="Helical" evidence="13">
    <location>
        <begin position="263"/>
        <end position="285"/>
    </location>
</feature>
<reference evidence="14 15" key="1">
    <citation type="submission" date="2018-01" db="EMBL/GenBank/DDBJ databases">
        <title>The draft genome sequence of Cohaesibacter sp. H1304.</title>
        <authorList>
            <person name="Wang N.-N."/>
            <person name="Du Z.-J."/>
        </authorList>
    </citation>
    <scope>NUCLEOTIDE SEQUENCE [LARGE SCALE GENOMIC DNA]</scope>
    <source>
        <strain evidence="14 15">H1304</strain>
    </source>
</reference>
<comment type="similarity">
    <text evidence="13">Belongs to the NiCoT transporter (TC 2.A.52) family.</text>
</comment>
<keyword evidence="15" id="KW-1185">Reference proteome</keyword>
<gene>
    <name evidence="14" type="ORF">C0081_20920</name>
</gene>
<dbReference type="GO" id="GO:0010045">
    <property type="term" value="P:response to nickel cation"/>
    <property type="evidence" value="ECO:0007669"/>
    <property type="project" value="TreeGrafter"/>
</dbReference>
<organism evidence="14 15">
    <name type="scientific">Cohaesibacter celericrescens</name>
    <dbReference type="NCBI Taxonomy" id="2067669"/>
    <lineage>
        <taxon>Bacteria</taxon>
        <taxon>Pseudomonadati</taxon>
        <taxon>Pseudomonadota</taxon>
        <taxon>Alphaproteobacteria</taxon>
        <taxon>Hyphomicrobiales</taxon>
        <taxon>Cohaesibacteraceae</taxon>
    </lineage>
</organism>
<keyword evidence="6" id="KW-0533">Nickel</keyword>
<keyword evidence="7 13" id="KW-0812">Transmembrane</keyword>
<dbReference type="GO" id="GO:0032025">
    <property type="term" value="P:response to cobalt ion"/>
    <property type="evidence" value="ECO:0007669"/>
    <property type="project" value="TreeGrafter"/>
</dbReference>
<keyword evidence="9" id="KW-0406">Ion transport</keyword>
<dbReference type="Pfam" id="PF03824">
    <property type="entry name" value="NicO"/>
    <property type="match status" value="1"/>
</dbReference>
<dbReference type="Proteomes" id="UP000234881">
    <property type="component" value="Unassembled WGS sequence"/>
</dbReference>
<dbReference type="InterPro" id="IPR051224">
    <property type="entry name" value="NiCoT_RcnA"/>
</dbReference>
<evidence type="ECO:0000256" key="2">
    <source>
        <dbReference type="ARBA" id="ARBA00004651"/>
    </source>
</evidence>
<dbReference type="PANTHER" id="PTHR40659">
    <property type="entry name" value="NICKEL/COBALT EFFLUX SYSTEM RCNA"/>
    <property type="match status" value="1"/>
</dbReference>
<accession>A0A2N5XL87</accession>
<evidence type="ECO:0000256" key="4">
    <source>
        <dbReference type="ARBA" id="ARBA00022448"/>
    </source>
</evidence>
<evidence type="ECO:0000313" key="14">
    <source>
        <dbReference type="EMBL" id="PLW75279.1"/>
    </source>
</evidence>
<dbReference type="GO" id="GO:0015099">
    <property type="term" value="F:nickel cation transmembrane transporter activity"/>
    <property type="evidence" value="ECO:0007669"/>
    <property type="project" value="UniProtKB-UniRule"/>
</dbReference>
<keyword evidence="11 13" id="KW-0472">Membrane</keyword>
<evidence type="ECO:0000256" key="5">
    <source>
        <dbReference type="ARBA" id="ARBA00022475"/>
    </source>
</evidence>
<evidence type="ECO:0000256" key="1">
    <source>
        <dbReference type="ARBA" id="ARBA00002510"/>
    </source>
</evidence>
<dbReference type="EMBL" id="PKUQ01000054">
    <property type="protein sequence ID" value="PLW75279.1"/>
    <property type="molecule type" value="Genomic_DNA"/>
</dbReference>
<name>A0A2N5XL87_9HYPH</name>
<feature type="transmembrane region" description="Helical" evidence="13">
    <location>
        <begin position="338"/>
        <end position="361"/>
    </location>
</feature>
<feature type="transmembrane region" description="Helical" evidence="13">
    <location>
        <begin position="291"/>
        <end position="317"/>
    </location>
</feature>
<dbReference type="PANTHER" id="PTHR40659:SF1">
    <property type="entry name" value="NICKEL_COBALT EFFLUX SYSTEM RCNA"/>
    <property type="match status" value="1"/>
</dbReference>
<evidence type="ECO:0000256" key="13">
    <source>
        <dbReference type="RuleBase" id="RU362101"/>
    </source>
</evidence>
<proteinExistence type="inferred from homology"/>
<dbReference type="OrthoDB" id="9812956at2"/>
<feature type="transmembrane region" description="Helical" evidence="13">
    <location>
        <begin position="132"/>
        <end position="165"/>
    </location>
</feature>
<dbReference type="GO" id="GO:0006824">
    <property type="term" value="P:cobalt ion transport"/>
    <property type="evidence" value="ECO:0007669"/>
    <property type="project" value="UniProtKB-KW"/>
</dbReference>